<accession>M2R4I9</accession>
<dbReference type="EMBL" id="KB445793">
    <property type="protein sequence ID" value="EMD39465.1"/>
    <property type="molecule type" value="Genomic_DNA"/>
</dbReference>
<reference evidence="1 2" key="1">
    <citation type="journal article" date="2012" name="Proc. Natl. Acad. Sci. U.S.A.">
        <title>Comparative genomics of Ceriporiopsis subvermispora and Phanerochaete chrysosporium provide insight into selective ligninolysis.</title>
        <authorList>
            <person name="Fernandez-Fueyo E."/>
            <person name="Ruiz-Duenas F.J."/>
            <person name="Ferreira P."/>
            <person name="Floudas D."/>
            <person name="Hibbett D.S."/>
            <person name="Canessa P."/>
            <person name="Larrondo L.F."/>
            <person name="James T.Y."/>
            <person name="Seelenfreund D."/>
            <person name="Lobos S."/>
            <person name="Polanco R."/>
            <person name="Tello M."/>
            <person name="Honda Y."/>
            <person name="Watanabe T."/>
            <person name="Watanabe T."/>
            <person name="Ryu J.S."/>
            <person name="Kubicek C.P."/>
            <person name="Schmoll M."/>
            <person name="Gaskell J."/>
            <person name="Hammel K.E."/>
            <person name="St John F.J."/>
            <person name="Vanden Wymelenberg A."/>
            <person name="Sabat G."/>
            <person name="Splinter BonDurant S."/>
            <person name="Syed K."/>
            <person name="Yadav J.S."/>
            <person name="Doddapaneni H."/>
            <person name="Subramanian V."/>
            <person name="Lavin J.L."/>
            <person name="Oguiza J.A."/>
            <person name="Perez G."/>
            <person name="Pisabarro A.G."/>
            <person name="Ramirez L."/>
            <person name="Santoyo F."/>
            <person name="Master E."/>
            <person name="Coutinho P.M."/>
            <person name="Henrissat B."/>
            <person name="Lombard V."/>
            <person name="Magnuson J.K."/>
            <person name="Kuees U."/>
            <person name="Hori C."/>
            <person name="Igarashi K."/>
            <person name="Samejima M."/>
            <person name="Held B.W."/>
            <person name="Barry K.W."/>
            <person name="LaButti K.M."/>
            <person name="Lapidus A."/>
            <person name="Lindquist E.A."/>
            <person name="Lucas S.M."/>
            <person name="Riley R."/>
            <person name="Salamov A.A."/>
            <person name="Hoffmeister D."/>
            <person name="Schwenk D."/>
            <person name="Hadar Y."/>
            <person name="Yarden O."/>
            <person name="de Vries R.P."/>
            <person name="Wiebenga A."/>
            <person name="Stenlid J."/>
            <person name="Eastwood D."/>
            <person name="Grigoriev I.V."/>
            <person name="Berka R.M."/>
            <person name="Blanchette R.A."/>
            <person name="Kersten P."/>
            <person name="Martinez A.T."/>
            <person name="Vicuna R."/>
            <person name="Cullen D."/>
        </authorList>
    </citation>
    <scope>NUCLEOTIDE SEQUENCE [LARGE SCALE GENOMIC DNA]</scope>
    <source>
        <strain evidence="1 2">B</strain>
    </source>
</reference>
<gene>
    <name evidence="1" type="ORF">CERSUDRAFT_111772</name>
</gene>
<dbReference type="HOGENOM" id="CLU_2670850_0_0_1"/>
<proteinExistence type="predicted"/>
<evidence type="ECO:0000313" key="2">
    <source>
        <dbReference type="Proteomes" id="UP000016930"/>
    </source>
</evidence>
<dbReference type="AlphaFoldDB" id="M2R4I9"/>
<keyword evidence="2" id="KW-1185">Reference proteome</keyword>
<dbReference type="Proteomes" id="UP000016930">
    <property type="component" value="Unassembled WGS sequence"/>
</dbReference>
<evidence type="ECO:0000313" key="1">
    <source>
        <dbReference type="EMBL" id="EMD39465.1"/>
    </source>
</evidence>
<sequence length="75" mass="8693">MIHMGPQRAPVSFERRYELQAVSQGTLYTYLSTLSMHVSRKPPMPGTGALLYCQFSFRHGRILLTSVRRPHVLYR</sequence>
<name>M2R4I9_CERS8</name>
<organism evidence="1 2">
    <name type="scientific">Ceriporiopsis subvermispora (strain B)</name>
    <name type="common">White-rot fungus</name>
    <name type="synonym">Gelatoporia subvermispora</name>
    <dbReference type="NCBI Taxonomy" id="914234"/>
    <lineage>
        <taxon>Eukaryota</taxon>
        <taxon>Fungi</taxon>
        <taxon>Dikarya</taxon>
        <taxon>Basidiomycota</taxon>
        <taxon>Agaricomycotina</taxon>
        <taxon>Agaricomycetes</taxon>
        <taxon>Polyporales</taxon>
        <taxon>Gelatoporiaceae</taxon>
        <taxon>Gelatoporia</taxon>
    </lineage>
</organism>
<protein>
    <submittedName>
        <fullName evidence="1">Uncharacterized protein</fullName>
    </submittedName>
</protein>